<dbReference type="SUPFAM" id="SSF46689">
    <property type="entry name" value="Homeodomain-like"/>
    <property type="match status" value="1"/>
</dbReference>
<dbReference type="AlphaFoldDB" id="A0A0F9VAP2"/>
<dbReference type="InterPro" id="IPR009057">
    <property type="entry name" value="Homeodomain-like_sf"/>
</dbReference>
<dbReference type="Gene3D" id="1.10.10.60">
    <property type="entry name" value="Homeodomain-like"/>
    <property type="match status" value="1"/>
</dbReference>
<evidence type="ECO:0000313" key="1">
    <source>
        <dbReference type="EMBL" id="KKN70631.1"/>
    </source>
</evidence>
<accession>A0A0F9VAP2</accession>
<comment type="caution">
    <text evidence="1">The sequence shown here is derived from an EMBL/GenBank/DDBJ whole genome shotgun (WGS) entry which is preliminary data.</text>
</comment>
<gene>
    <name evidence="1" type="ORF">LCGC14_0429040</name>
</gene>
<sequence>MAKLSEMQEAHVLRLAEEGVSQRMISEVVGVARNAVYRVLRDARGEKPKDYKCEGCGRRIRVPECIVCRDRKALGIED</sequence>
<dbReference type="Pfam" id="PF13384">
    <property type="entry name" value="HTH_23"/>
    <property type="match status" value="1"/>
</dbReference>
<evidence type="ECO:0008006" key="2">
    <source>
        <dbReference type="Google" id="ProtNLM"/>
    </source>
</evidence>
<dbReference type="EMBL" id="LAZR01000400">
    <property type="protein sequence ID" value="KKN70631.1"/>
    <property type="molecule type" value="Genomic_DNA"/>
</dbReference>
<reference evidence="1" key="1">
    <citation type="journal article" date="2015" name="Nature">
        <title>Complex archaea that bridge the gap between prokaryotes and eukaryotes.</title>
        <authorList>
            <person name="Spang A."/>
            <person name="Saw J.H."/>
            <person name="Jorgensen S.L."/>
            <person name="Zaremba-Niedzwiedzka K."/>
            <person name="Martijn J."/>
            <person name="Lind A.E."/>
            <person name="van Eijk R."/>
            <person name="Schleper C."/>
            <person name="Guy L."/>
            <person name="Ettema T.J."/>
        </authorList>
    </citation>
    <scope>NUCLEOTIDE SEQUENCE</scope>
</reference>
<proteinExistence type="predicted"/>
<organism evidence="1">
    <name type="scientific">marine sediment metagenome</name>
    <dbReference type="NCBI Taxonomy" id="412755"/>
    <lineage>
        <taxon>unclassified sequences</taxon>
        <taxon>metagenomes</taxon>
        <taxon>ecological metagenomes</taxon>
    </lineage>
</organism>
<protein>
    <recommendedName>
        <fullName evidence="2">Resolvase HTH domain-containing protein</fullName>
    </recommendedName>
</protein>
<name>A0A0F9VAP2_9ZZZZ</name>